<accession>A0A5J9U244</accession>
<feature type="compositionally biased region" description="Low complexity" evidence="1">
    <location>
        <begin position="135"/>
        <end position="148"/>
    </location>
</feature>
<feature type="region of interest" description="Disordered" evidence="1">
    <location>
        <begin position="195"/>
        <end position="250"/>
    </location>
</feature>
<feature type="region of interest" description="Disordered" evidence="1">
    <location>
        <begin position="129"/>
        <end position="161"/>
    </location>
</feature>
<evidence type="ECO:0000313" key="3">
    <source>
        <dbReference type="Proteomes" id="UP000324897"/>
    </source>
</evidence>
<dbReference type="OrthoDB" id="663665at2759"/>
<evidence type="ECO:0008006" key="4">
    <source>
        <dbReference type="Google" id="ProtNLM"/>
    </source>
</evidence>
<proteinExistence type="predicted"/>
<dbReference type="Proteomes" id="UP000324897">
    <property type="component" value="Chromosome 7"/>
</dbReference>
<keyword evidence="3" id="KW-1185">Reference proteome</keyword>
<dbReference type="AlphaFoldDB" id="A0A5J9U244"/>
<feature type="region of interest" description="Disordered" evidence="1">
    <location>
        <begin position="368"/>
        <end position="406"/>
    </location>
</feature>
<evidence type="ECO:0000313" key="2">
    <source>
        <dbReference type="EMBL" id="TVU17517.1"/>
    </source>
</evidence>
<sequence length="406" mass="46448">MELWIQQWVGAETDVHVPQGPYDPFQYGEYLRWYHRATRVRLFAVAEAPVEHVPEITDTFATQPTRAFHLMTDTCRDLVGELEDLGSRCYDNPPRVEPRDLGSALLRLARRCRDALRCAFCASTTDVQPRARQRSPPLSTPASAPSSSRFHAGDSSSGLPVVPPFMPTPGWSTGPPVQFAAPDYSLHSASGSLVHGSSYGQPDVQGFSQMPEAPPPTQPTQQFPSTPLEAPRVRQAPDPLTYPTDQIRRGRKAQGKRAEAMEFPNDPPHNKETLPLGDGFIDPMCLCGTPCRLVKSLVLGDDYGKRLWMCKNYQYDPSQRLYSSDRRPRSPSPLCEFIEYVDTEQTPEDIAHVYHVAQRARRHWLDMEAEERREEERRKMRQEEEERRCKYEAERKQREEAERRRK</sequence>
<evidence type="ECO:0000256" key="1">
    <source>
        <dbReference type="SAM" id="MobiDB-lite"/>
    </source>
</evidence>
<dbReference type="PANTHER" id="PTHR48170:SF1">
    <property type="entry name" value="ZINC FINGER GRF-TYPE DOMAIN-CONTAINING PROTEIN"/>
    <property type="match status" value="1"/>
</dbReference>
<dbReference type="EMBL" id="RWGY01000029">
    <property type="protein sequence ID" value="TVU17517.1"/>
    <property type="molecule type" value="Genomic_DNA"/>
</dbReference>
<comment type="caution">
    <text evidence="2">The sequence shown here is derived from an EMBL/GenBank/DDBJ whole genome shotgun (WGS) entry which is preliminary data.</text>
</comment>
<dbReference type="PANTHER" id="PTHR48170">
    <property type="entry name" value="ZINC FINGER GRF-TYPE DOMAIN-CONTAINING PROTEIN"/>
    <property type="match status" value="1"/>
</dbReference>
<reference evidence="2 3" key="1">
    <citation type="journal article" date="2019" name="Sci. Rep.">
        <title>A high-quality genome of Eragrostis curvula grass provides insights into Poaceae evolution and supports new strategies to enhance forage quality.</title>
        <authorList>
            <person name="Carballo J."/>
            <person name="Santos B.A.C.M."/>
            <person name="Zappacosta D."/>
            <person name="Garbus I."/>
            <person name="Selva J.P."/>
            <person name="Gallo C.A."/>
            <person name="Diaz A."/>
            <person name="Albertini E."/>
            <person name="Caccamo M."/>
            <person name="Echenique V."/>
        </authorList>
    </citation>
    <scope>NUCLEOTIDE SEQUENCE [LARGE SCALE GENOMIC DNA]</scope>
    <source>
        <strain evidence="3">cv. Victoria</strain>
        <tissue evidence="2">Leaf</tissue>
    </source>
</reference>
<protein>
    <recommendedName>
        <fullName evidence="4">Aminotransferase-like plant mobile domain-containing protein</fullName>
    </recommendedName>
</protein>
<dbReference type="Gramene" id="TVU17517">
    <property type="protein sequence ID" value="TVU17517"/>
    <property type="gene ID" value="EJB05_33557"/>
</dbReference>
<gene>
    <name evidence="2" type="ORF">EJB05_33557</name>
</gene>
<organism evidence="2 3">
    <name type="scientific">Eragrostis curvula</name>
    <name type="common">weeping love grass</name>
    <dbReference type="NCBI Taxonomy" id="38414"/>
    <lineage>
        <taxon>Eukaryota</taxon>
        <taxon>Viridiplantae</taxon>
        <taxon>Streptophyta</taxon>
        <taxon>Embryophyta</taxon>
        <taxon>Tracheophyta</taxon>
        <taxon>Spermatophyta</taxon>
        <taxon>Magnoliopsida</taxon>
        <taxon>Liliopsida</taxon>
        <taxon>Poales</taxon>
        <taxon>Poaceae</taxon>
        <taxon>PACMAD clade</taxon>
        <taxon>Chloridoideae</taxon>
        <taxon>Eragrostideae</taxon>
        <taxon>Eragrostidinae</taxon>
        <taxon>Eragrostis</taxon>
    </lineage>
</organism>
<name>A0A5J9U244_9POAL</name>